<organism evidence="3 4">
    <name type="scientific">Kluyveromyces dobzhanskii CBS 2104</name>
    <dbReference type="NCBI Taxonomy" id="1427455"/>
    <lineage>
        <taxon>Eukaryota</taxon>
        <taxon>Fungi</taxon>
        <taxon>Dikarya</taxon>
        <taxon>Ascomycota</taxon>
        <taxon>Saccharomycotina</taxon>
        <taxon>Saccharomycetes</taxon>
        <taxon>Saccharomycetales</taxon>
        <taxon>Saccharomycetaceae</taxon>
        <taxon>Kluyveromyces</taxon>
    </lineage>
</organism>
<feature type="signal peptide" evidence="2">
    <location>
        <begin position="1"/>
        <end position="18"/>
    </location>
</feature>
<feature type="compositionally biased region" description="Polar residues" evidence="1">
    <location>
        <begin position="546"/>
        <end position="559"/>
    </location>
</feature>
<accession>A0A0A8L5P6</accession>
<feature type="region of interest" description="Disordered" evidence="1">
    <location>
        <begin position="527"/>
        <end position="559"/>
    </location>
</feature>
<feature type="compositionally biased region" description="Low complexity" evidence="1">
    <location>
        <begin position="466"/>
        <end position="477"/>
    </location>
</feature>
<proteinExistence type="predicted"/>
<evidence type="ECO:0000256" key="1">
    <source>
        <dbReference type="SAM" id="MobiDB-lite"/>
    </source>
</evidence>
<feature type="compositionally biased region" description="Low complexity" evidence="1">
    <location>
        <begin position="493"/>
        <end position="509"/>
    </location>
</feature>
<protein>
    <submittedName>
        <fullName evidence="3">WGS project CCBQ000000000 data, contig 00106</fullName>
    </submittedName>
</protein>
<evidence type="ECO:0000313" key="4">
    <source>
        <dbReference type="Proteomes" id="UP000031516"/>
    </source>
</evidence>
<dbReference type="OrthoDB" id="4060030at2759"/>
<feature type="compositionally biased region" description="Low complexity" evidence="1">
    <location>
        <begin position="527"/>
        <end position="545"/>
    </location>
</feature>
<feature type="compositionally biased region" description="Low complexity" evidence="1">
    <location>
        <begin position="447"/>
        <end position="458"/>
    </location>
</feature>
<evidence type="ECO:0000313" key="3">
    <source>
        <dbReference type="EMBL" id="CDO94188.1"/>
    </source>
</evidence>
<feature type="region of interest" description="Disordered" evidence="1">
    <location>
        <begin position="447"/>
        <end position="509"/>
    </location>
</feature>
<feature type="chain" id="PRO_5002038186" evidence="2">
    <location>
        <begin position="19"/>
        <end position="709"/>
    </location>
</feature>
<dbReference type="AlphaFoldDB" id="A0A0A8L5P6"/>
<comment type="caution">
    <text evidence="3">The sequence shown here is derived from an EMBL/GenBank/DDBJ whole genome shotgun (WGS) entry which is preliminary data.</text>
</comment>
<sequence length="709" mass="73884">MVALRFIIAGLLPAIVSARYTNDTTIDTSSSASLSSTDLSSLSSSDLLPVVPTSSSISYSSSVAVSQTASVNSTSIASTSTATSSLSTATPTAVFENVQIFDALTQSQFSSNADHWFAIKVDVSVTEGFSGDIFLTVPEQFTDFPEGTYDVFSDVNSIGSVTHNSSSVFKVTFGNITKDYVGTFNFLTKLAEKPSEPGTVEYTFDTSSGSTFSSSMVFQTASSTISSIDSGIDEAGRVYFALSIPYTEYPGDLEFSSVAEDSYQFVASSFQIVNAVDEFQNPTSVVNTTAAVNDSDESTISYSFSSNISGGRGLRIIYFLSVGESATSVRNVGELRYPTLTAYKRDISIIFDTTAYLTSVANIDLTGVNSITVMTNGADNSSNSTSTITSTGITSSVPSVIASTSTYSNESLTYTVITRTNNGEITEITQLIPVSTLSTSTYTNTSYASYPSSQSTSSRTDKNLETGSTLASSSLASPTKITSSTNNVDSESKSTSTFSSSGKNSSSTIIIGSNSKSTSTLLAEKLSSSTSKAAGTSTTSSSSNTVRSGAENTSISSEDQPLSYATVVTETVHGKLSTYTSWIASCTAGCTSPELESTTKTNAVGESTGLQISTSLKTKTLSGEETEVGSLVAINTLGTAVGAGAEKTETYQITSTSGEEVTTLLQFLGVSSSTANGSSYGVLTQYSGFANRVEYGFGSLLVAVLAILI</sequence>
<reference evidence="3 4" key="1">
    <citation type="submission" date="2014-03" db="EMBL/GenBank/DDBJ databases">
        <title>The genome of Kluyveromyces dobzhanskii.</title>
        <authorList>
            <person name="Nystedt B."/>
            <person name="Astrom S."/>
        </authorList>
    </citation>
    <scope>NUCLEOTIDE SEQUENCE [LARGE SCALE GENOMIC DNA]</scope>
    <source>
        <strain evidence="3 4">CBS 2104</strain>
    </source>
</reference>
<keyword evidence="2" id="KW-0732">Signal</keyword>
<evidence type="ECO:0000256" key="2">
    <source>
        <dbReference type="SAM" id="SignalP"/>
    </source>
</evidence>
<gene>
    <name evidence="3" type="ORF">KLDO_g2466</name>
</gene>
<name>A0A0A8L5P6_9SACH</name>
<dbReference type="Proteomes" id="UP000031516">
    <property type="component" value="Unassembled WGS sequence"/>
</dbReference>
<dbReference type="EMBL" id="CCBQ010000037">
    <property type="protein sequence ID" value="CDO94188.1"/>
    <property type="molecule type" value="Genomic_DNA"/>
</dbReference>
<keyword evidence="4" id="KW-1185">Reference proteome</keyword>
<feature type="compositionally biased region" description="Polar residues" evidence="1">
    <location>
        <begin position="479"/>
        <end position="489"/>
    </location>
</feature>